<feature type="region of interest" description="Disordered" evidence="1">
    <location>
        <begin position="80"/>
        <end position="104"/>
    </location>
</feature>
<evidence type="ECO:0000313" key="4">
    <source>
        <dbReference type="Proteomes" id="UP000177061"/>
    </source>
</evidence>
<dbReference type="Proteomes" id="UP000177061">
    <property type="component" value="Unassembled WGS sequence"/>
</dbReference>
<reference evidence="3 4" key="1">
    <citation type="journal article" date="2016" name="Nat. Commun.">
        <title>Thousands of microbial genomes shed light on interconnected biogeochemical processes in an aquifer system.</title>
        <authorList>
            <person name="Anantharaman K."/>
            <person name="Brown C.T."/>
            <person name="Hug L.A."/>
            <person name="Sharon I."/>
            <person name="Castelle C.J."/>
            <person name="Probst A.J."/>
            <person name="Thomas B.C."/>
            <person name="Singh A."/>
            <person name="Wilkins M.J."/>
            <person name="Karaoz U."/>
            <person name="Brodie E.L."/>
            <person name="Williams K.H."/>
            <person name="Hubbard S.S."/>
            <person name="Banfield J.F."/>
        </authorList>
    </citation>
    <scope>NUCLEOTIDE SEQUENCE [LARGE SCALE GENOMIC DNA]</scope>
</reference>
<dbReference type="STRING" id="1801997.A3J64_01800"/>
<gene>
    <name evidence="3" type="ORF">A3J64_01800</name>
</gene>
<organism evidence="3 4">
    <name type="scientific">Candidatus Portnoybacteria bacterium RIFCSPHIGHO2_12_FULL_38_9</name>
    <dbReference type="NCBI Taxonomy" id="1801997"/>
    <lineage>
        <taxon>Bacteria</taxon>
        <taxon>Candidatus Portnoyibacteriota</taxon>
    </lineage>
</organism>
<keyword evidence="2" id="KW-0472">Membrane</keyword>
<protein>
    <submittedName>
        <fullName evidence="3">Uncharacterized protein</fullName>
    </submittedName>
</protein>
<keyword evidence="2" id="KW-1133">Transmembrane helix</keyword>
<comment type="caution">
    <text evidence="3">The sequence shown here is derived from an EMBL/GenBank/DDBJ whole genome shotgun (WGS) entry which is preliminary data.</text>
</comment>
<keyword evidence="2" id="KW-0812">Transmembrane</keyword>
<dbReference type="AlphaFoldDB" id="A0A1G2FE79"/>
<evidence type="ECO:0000256" key="1">
    <source>
        <dbReference type="SAM" id="MobiDB-lite"/>
    </source>
</evidence>
<feature type="transmembrane region" description="Helical" evidence="2">
    <location>
        <begin position="21"/>
        <end position="41"/>
    </location>
</feature>
<evidence type="ECO:0000256" key="2">
    <source>
        <dbReference type="SAM" id="Phobius"/>
    </source>
</evidence>
<proteinExistence type="predicted"/>
<sequence length="104" mass="11644">MELQNFDKMGISFPFQAKQKKLLLVLIGVVLITILVLYFGFRKEKIPSDSAPPAVDSQKKERSLEEIELDTSLFKNPQYQALKTDGAGPIEVGEAGRENPFAPY</sequence>
<dbReference type="EMBL" id="MHNB01000027">
    <property type="protein sequence ID" value="OGZ36359.1"/>
    <property type="molecule type" value="Genomic_DNA"/>
</dbReference>
<evidence type="ECO:0000313" key="3">
    <source>
        <dbReference type="EMBL" id="OGZ36359.1"/>
    </source>
</evidence>
<name>A0A1G2FE79_9BACT</name>
<accession>A0A1G2FE79</accession>